<name>A0A834LQQ0_RHOSS</name>
<reference evidence="2" key="1">
    <citation type="submission" date="2019-11" db="EMBL/GenBank/DDBJ databases">
        <authorList>
            <person name="Liu Y."/>
            <person name="Hou J."/>
            <person name="Li T.-Q."/>
            <person name="Guan C.-H."/>
            <person name="Wu X."/>
            <person name="Wu H.-Z."/>
            <person name="Ling F."/>
            <person name="Zhang R."/>
            <person name="Shi X.-G."/>
            <person name="Ren J.-P."/>
            <person name="Chen E.-F."/>
            <person name="Sun J.-M."/>
        </authorList>
    </citation>
    <scope>NUCLEOTIDE SEQUENCE</scope>
    <source>
        <strain evidence="2">Adult_tree_wgs_1</strain>
        <tissue evidence="2">Leaves</tissue>
    </source>
</reference>
<evidence type="ECO:0000313" key="2">
    <source>
        <dbReference type="EMBL" id="KAF7148855.1"/>
    </source>
</evidence>
<feature type="transmembrane region" description="Helical" evidence="1">
    <location>
        <begin position="41"/>
        <end position="63"/>
    </location>
</feature>
<dbReference type="EMBL" id="WJXA01000003">
    <property type="protein sequence ID" value="KAF7148855.1"/>
    <property type="molecule type" value="Genomic_DNA"/>
</dbReference>
<accession>A0A834LQQ0</accession>
<keyword evidence="1" id="KW-0472">Membrane</keyword>
<keyword evidence="1" id="KW-1133">Transmembrane helix</keyword>
<organism evidence="2 3">
    <name type="scientific">Rhododendron simsii</name>
    <name type="common">Sims's rhododendron</name>
    <dbReference type="NCBI Taxonomy" id="118357"/>
    <lineage>
        <taxon>Eukaryota</taxon>
        <taxon>Viridiplantae</taxon>
        <taxon>Streptophyta</taxon>
        <taxon>Embryophyta</taxon>
        <taxon>Tracheophyta</taxon>
        <taxon>Spermatophyta</taxon>
        <taxon>Magnoliopsida</taxon>
        <taxon>eudicotyledons</taxon>
        <taxon>Gunneridae</taxon>
        <taxon>Pentapetalae</taxon>
        <taxon>asterids</taxon>
        <taxon>Ericales</taxon>
        <taxon>Ericaceae</taxon>
        <taxon>Ericoideae</taxon>
        <taxon>Rhodoreae</taxon>
        <taxon>Rhododendron</taxon>
    </lineage>
</organism>
<comment type="caution">
    <text evidence="2">The sequence shown here is derived from an EMBL/GenBank/DDBJ whole genome shotgun (WGS) entry which is preliminary data.</text>
</comment>
<dbReference type="OrthoDB" id="1830943at2759"/>
<dbReference type="Proteomes" id="UP000626092">
    <property type="component" value="Unassembled WGS sequence"/>
</dbReference>
<sequence length="258" mass="28603">MRSPPWLNQTLGTSRDGGGLNRLGRLRDLLIKVKSFYDDDFPWLLTVVNVLTSATLLFLFSIYPTKVVMLQIVKLSPHGLDGSSSTRFVFCKSITVTDIMNQGKIVVPGDRIAELRDLEKAKLSMPGDRIAELRDLEKAKLRTLVYVRCVNPSCVDEGDDVMDDDMLAGSFDGDEGGVFSEAVKEILAFHKNKMDTGQGVMKIIVFFASLTTKTKIIDEPRDFGCSFTEEARTTLHDVVDVVAAVACRCSQKLDVSTR</sequence>
<proteinExistence type="predicted"/>
<dbReference type="AlphaFoldDB" id="A0A834LQQ0"/>
<keyword evidence="1" id="KW-0812">Transmembrane</keyword>
<keyword evidence="3" id="KW-1185">Reference proteome</keyword>
<gene>
    <name evidence="2" type="ORF">RHSIM_Rhsim03G0050900</name>
</gene>
<evidence type="ECO:0000313" key="3">
    <source>
        <dbReference type="Proteomes" id="UP000626092"/>
    </source>
</evidence>
<evidence type="ECO:0000256" key="1">
    <source>
        <dbReference type="SAM" id="Phobius"/>
    </source>
</evidence>
<protein>
    <submittedName>
        <fullName evidence="2">Uncharacterized protein</fullName>
    </submittedName>
</protein>